<dbReference type="GeneID" id="36341719"/>
<comment type="caution">
    <text evidence="2">The sequence shown here is derived from an EMBL/GenBank/DDBJ whole genome shotgun (WGS) entry which is preliminary data.</text>
</comment>
<sequence length="124" mass="14300">MFVVWLSSQIWRHKGPELEDLCRKWESAQDMLEMMKPLCAYHEAMPARLRRVITYNGGIILDTMLSVMMFYTKDKMKNRKVFEAEPYLRAVLPPEAGGQGTPLEDLTHSLTINDPPHFTLCLSA</sequence>
<dbReference type="RefSeq" id="XP_024350337.1">
    <property type="nucleotide sequence ID" value="XM_024495253.1"/>
</dbReference>
<dbReference type="Gene3D" id="1.20.5.1200">
    <property type="entry name" value="Alpha-tocopherol transfer"/>
    <property type="match status" value="1"/>
</dbReference>
<dbReference type="KEGG" id="egl:EGR_06004"/>
<gene>
    <name evidence="2" type="ORF">EGR_06004</name>
</gene>
<dbReference type="STRING" id="6210.W6UE51"/>
<organism evidence="2 3">
    <name type="scientific">Echinococcus granulosus</name>
    <name type="common">Hydatid tapeworm</name>
    <dbReference type="NCBI Taxonomy" id="6210"/>
    <lineage>
        <taxon>Eukaryota</taxon>
        <taxon>Metazoa</taxon>
        <taxon>Spiralia</taxon>
        <taxon>Lophotrochozoa</taxon>
        <taxon>Platyhelminthes</taxon>
        <taxon>Cestoda</taxon>
        <taxon>Eucestoda</taxon>
        <taxon>Cyclophyllidea</taxon>
        <taxon>Taeniidae</taxon>
        <taxon>Echinococcus</taxon>
        <taxon>Echinococcus granulosus group</taxon>
    </lineage>
</organism>
<dbReference type="Gene3D" id="3.40.525.10">
    <property type="entry name" value="CRAL-TRIO lipid binding domain"/>
    <property type="match status" value="1"/>
</dbReference>
<keyword evidence="1" id="KW-0812">Transmembrane</keyword>
<dbReference type="Proteomes" id="UP000019149">
    <property type="component" value="Unassembled WGS sequence"/>
</dbReference>
<accession>W6UE51</accession>
<dbReference type="OrthoDB" id="6682367at2759"/>
<name>W6UE51_ECHGR</name>
<evidence type="ECO:0000313" key="2">
    <source>
        <dbReference type="EMBL" id="EUB59141.1"/>
    </source>
</evidence>
<feature type="transmembrane region" description="Helical" evidence="1">
    <location>
        <begin position="52"/>
        <end position="71"/>
    </location>
</feature>
<keyword evidence="1" id="KW-0472">Membrane</keyword>
<dbReference type="AlphaFoldDB" id="W6UE51"/>
<proteinExistence type="predicted"/>
<reference evidence="2 3" key="1">
    <citation type="journal article" date="2013" name="Nat. Genet.">
        <title>The genome of the hydatid tapeworm Echinococcus granulosus.</title>
        <authorList>
            <person name="Zheng H."/>
            <person name="Zhang W."/>
            <person name="Zhang L."/>
            <person name="Zhang Z."/>
            <person name="Li J."/>
            <person name="Lu G."/>
            <person name="Zhu Y."/>
            <person name="Wang Y."/>
            <person name="Huang Y."/>
            <person name="Liu J."/>
            <person name="Kang H."/>
            <person name="Chen J."/>
            <person name="Wang L."/>
            <person name="Chen A."/>
            <person name="Yu S."/>
            <person name="Gao Z."/>
            <person name="Jin L."/>
            <person name="Gu W."/>
            <person name="Wang Z."/>
            <person name="Zhao L."/>
            <person name="Shi B."/>
            <person name="Wen H."/>
            <person name="Lin R."/>
            <person name="Jones M.K."/>
            <person name="Brejova B."/>
            <person name="Vinar T."/>
            <person name="Zhao G."/>
            <person name="McManus D.P."/>
            <person name="Chen Z."/>
            <person name="Zhou Y."/>
            <person name="Wang S."/>
        </authorList>
    </citation>
    <scope>NUCLEOTIDE SEQUENCE [LARGE SCALE GENOMIC DNA]</scope>
</reference>
<dbReference type="SUPFAM" id="SSF52087">
    <property type="entry name" value="CRAL/TRIO domain"/>
    <property type="match status" value="1"/>
</dbReference>
<keyword evidence="1" id="KW-1133">Transmembrane helix</keyword>
<keyword evidence="3" id="KW-1185">Reference proteome</keyword>
<dbReference type="EMBL" id="APAU02000049">
    <property type="protein sequence ID" value="EUB59141.1"/>
    <property type="molecule type" value="Genomic_DNA"/>
</dbReference>
<evidence type="ECO:0000256" key="1">
    <source>
        <dbReference type="SAM" id="Phobius"/>
    </source>
</evidence>
<dbReference type="CTD" id="36341719"/>
<protein>
    <submittedName>
        <fullName evidence="2">Uncharacterized protein</fullName>
    </submittedName>
</protein>
<evidence type="ECO:0000313" key="3">
    <source>
        <dbReference type="Proteomes" id="UP000019149"/>
    </source>
</evidence>
<dbReference type="InterPro" id="IPR036865">
    <property type="entry name" value="CRAL-TRIO_dom_sf"/>
</dbReference>